<dbReference type="GO" id="GO:0000796">
    <property type="term" value="C:condensin complex"/>
    <property type="evidence" value="ECO:0007669"/>
    <property type="project" value="InterPro"/>
</dbReference>
<dbReference type="Gene3D" id="1.25.10.10">
    <property type="entry name" value="Leucine-rich Repeat Variant"/>
    <property type="match status" value="1"/>
</dbReference>
<keyword evidence="11" id="KW-1185">Reference proteome</keyword>
<dbReference type="GO" id="GO:0007076">
    <property type="term" value="P:mitotic chromosome condensation"/>
    <property type="evidence" value="ECO:0007669"/>
    <property type="project" value="InterPro"/>
</dbReference>
<dbReference type="OrthoDB" id="27187at2759"/>
<name>A0A640KM54_LEITA</name>
<feature type="region of interest" description="Disordered" evidence="8">
    <location>
        <begin position="833"/>
        <end position="859"/>
    </location>
</feature>
<evidence type="ECO:0000256" key="5">
    <source>
        <dbReference type="ARBA" id="ARBA00022776"/>
    </source>
</evidence>
<dbReference type="InterPro" id="IPR025977">
    <property type="entry name" value="Cnd3_C"/>
</dbReference>
<evidence type="ECO:0000313" key="11">
    <source>
        <dbReference type="Proteomes" id="UP000419144"/>
    </source>
</evidence>
<feature type="domain" description="Nuclear condensin complex subunit 3 C-terminal" evidence="9">
    <location>
        <begin position="562"/>
        <end position="901"/>
    </location>
</feature>
<sequence length="1040" mass="116908">MGSHKKAAAASVTDTFEEVGRIFQQVHQSAAHAQKCKKNLLSLGQQSVPQLCRDVCDVMLLILKQVTQISPEAMRRHYAFLTDLCRAFREFFQSDQLAIQLLKSVSAYHNAMDKAVRLAVVATFEALLKTVDQSNVSEERQDFYQEAAELLKQRVHDKCPQVRAKAVASVAAFQSGKKDCDVTQQLIALLCCDTNADVRKQILHAIAPRKEFLEGYFHGIIRCVRDVVARVRAEAWDALGRFPWRYITAYANAKAVKMPELLASGLDDSNASVVIACRAAITNSWVHRDCKDVYEDFMNSISCGYVLPSLSPYERISAELLAHARKRKASTHFPLRLDDINTAGLLLWKADCRVSCDTEGEDETQLLLPLEQFSSVLQDTVYAYARPDAEPKMVKFRSVDDADNMLRILLSVFDIYDDNAYLAHTDNTTRTSLLRLLNFILKVVPDEDPSLFVDVAVRALKSLTARTPEEATKTITSALDSLFRSLKLPQRHSLGFDDVEAIGRKSRERQQELVRRKVLWRAGELTEESYTELKEEMDRDEKFLLRMQLIVLAFLSHSQRGDTIPLFCYHIIQMGRNLDNDKVRVAATKSLCLQCLINPESVHTFMPLIVADSQENAVGTVGADMSLPIAAIGAIFDLIMEYGLRFFDVAKRLPNEVRTLYNSESEIEARLQHEQDLAEEDVHKVGSKRLLATLESYLRPGSEVKHIITASGFCKLLSCNRLPAEVVPRIVAVLLIHYTGAMASKKESTMAAYMMTYLGTFFRSYAASHPKRQAQICEGGISAFRVVLERNIPMASRLIEFVARLTDAYTLTAIRDIDPQAAMRATRDVMDEAGGATEEEVEAQRKSNRTNATRSSMQSGRLFRELSRHSLHERLAQELLVELASSELADSRSACMDALEKCLYFYSLEPQPFLLHCAAAALEATRRVAPTVYDRLEAWQTKLRERYAAAVSPLQSNGITSDAESADSLEQRWREALQVHEEKRDALLEAGFGGFMSIPPRLDAVSPVLAKTEAAVLKREHHSDVFDVESIVGPRKRSRH</sequence>
<evidence type="ECO:0000256" key="2">
    <source>
        <dbReference type="ARBA" id="ARBA00006533"/>
    </source>
</evidence>
<comment type="similarity">
    <text evidence="2">Belongs to the CND3 (condensin subunit 3) family.</text>
</comment>
<dbReference type="AlphaFoldDB" id="A0A640KM54"/>
<evidence type="ECO:0000313" key="10">
    <source>
        <dbReference type="EMBL" id="GET90562.1"/>
    </source>
</evidence>
<keyword evidence="4" id="KW-0132">Cell division</keyword>
<comment type="subcellular location">
    <subcellularLocation>
        <location evidence="1">Chromosome</location>
    </subcellularLocation>
</comment>
<dbReference type="InterPro" id="IPR027165">
    <property type="entry name" value="CND3"/>
</dbReference>
<dbReference type="VEuPathDB" id="TriTrypDB:LtaPh_2928600"/>
<evidence type="ECO:0000259" key="9">
    <source>
        <dbReference type="Pfam" id="PF12719"/>
    </source>
</evidence>
<dbReference type="GO" id="GO:0051301">
    <property type="term" value="P:cell division"/>
    <property type="evidence" value="ECO:0007669"/>
    <property type="project" value="UniProtKB-KW"/>
</dbReference>
<dbReference type="PANTHER" id="PTHR14418:SF5">
    <property type="entry name" value="CONDENSIN COMPLEX SUBUNIT 3"/>
    <property type="match status" value="1"/>
</dbReference>
<dbReference type="EMBL" id="BLBS01000041">
    <property type="protein sequence ID" value="GET90562.1"/>
    <property type="molecule type" value="Genomic_DNA"/>
</dbReference>
<dbReference type="SUPFAM" id="SSF48371">
    <property type="entry name" value="ARM repeat"/>
    <property type="match status" value="1"/>
</dbReference>
<dbReference type="Pfam" id="PF12719">
    <property type="entry name" value="Cnd3"/>
    <property type="match status" value="1"/>
</dbReference>
<dbReference type="InterPro" id="IPR011989">
    <property type="entry name" value="ARM-like"/>
</dbReference>
<evidence type="ECO:0000256" key="8">
    <source>
        <dbReference type="SAM" id="MobiDB-lite"/>
    </source>
</evidence>
<comment type="caution">
    <text evidence="10">The sequence shown here is derived from an EMBL/GenBank/DDBJ whole genome shotgun (WGS) entry which is preliminary data.</text>
</comment>
<evidence type="ECO:0000256" key="3">
    <source>
        <dbReference type="ARBA" id="ARBA00022454"/>
    </source>
</evidence>
<evidence type="ECO:0000256" key="4">
    <source>
        <dbReference type="ARBA" id="ARBA00022618"/>
    </source>
</evidence>
<dbReference type="GO" id="GO:0000793">
    <property type="term" value="C:condensed chromosome"/>
    <property type="evidence" value="ECO:0007669"/>
    <property type="project" value="TreeGrafter"/>
</dbReference>
<evidence type="ECO:0000256" key="1">
    <source>
        <dbReference type="ARBA" id="ARBA00004286"/>
    </source>
</evidence>
<organism evidence="10 11">
    <name type="scientific">Leishmania tarentolae</name>
    <name type="common">Sauroleishmania tarentolae</name>
    <dbReference type="NCBI Taxonomy" id="5689"/>
    <lineage>
        <taxon>Eukaryota</taxon>
        <taxon>Discoba</taxon>
        <taxon>Euglenozoa</taxon>
        <taxon>Kinetoplastea</taxon>
        <taxon>Metakinetoplastina</taxon>
        <taxon>Trypanosomatida</taxon>
        <taxon>Trypanosomatidae</taxon>
        <taxon>Leishmaniinae</taxon>
        <taxon>Leishmania</taxon>
        <taxon>lizard Leishmania</taxon>
    </lineage>
</organism>
<evidence type="ECO:0000256" key="7">
    <source>
        <dbReference type="ARBA" id="ARBA00023306"/>
    </source>
</evidence>
<keyword evidence="3" id="KW-0158">Chromosome</keyword>
<keyword evidence="7" id="KW-0131">Cell cycle</keyword>
<dbReference type="InterPro" id="IPR016024">
    <property type="entry name" value="ARM-type_fold"/>
</dbReference>
<proteinExistence type="inferred from homology"/>
<protein>
    <recommendedName>
        <fullName evidence="9">Nuclear condensin complex subunit 3 C-terminal domain-containing protein</fullName>
    </recommendedName>
</protein>
<gene>
    <name evidence="10" type="ORF">LtaPh_2928600</name>
</gene>
<keyword evidence="6" id="KW-0226">DNA condensation</keyword>
<feature type="compositionally biased region" description="Polar residues" evidence="8">
    <location>
        <begin position="849"/>
        <end position="859"/>
    </location>
</feature>
<reference evidence="10" key="1">
    <citation type="submission" date="2019-11" db="EMBL/GenBank/DDBJ databases">
        <title>Leishmania tarentolae CDS.</title>
        <authorList>
            <person name="Goto Y."/>
            <person name="Yamagishi J."/>
        </authorList>
    </citation>
    <scope>NUCLEOTIDE SEQUENCE [LARGE SCALE GENOMIC DNA]</scope>
    <source>
        <strain evidence="10">Parrot Tar II</strain>
    </source>
</reference>
<accession>A0A640KM54</accession>
<dbReference type="Proteomes" id="UP000419144">
    <property type="component" value="Unassembled WGS sequence"/>
</dbReference>
<keyword evidence="5" id="KW-0498">Mitosis</keyword>
<dbReference type="FunFam" id="1.25.10.10:FF:000710">
    <property type="entry name" value="Nuclear_condensing_complex_subunits_-_C-term_domain_containing_protein_-_putative"/>
    <property type="match status" value="1"/>
</dbReference>
<dbReference type="PANTHER" id="PTHR14418">
    <property type="entry name" value="CONDENSIN COMPLEX SUBUNIT 3-RELATED"/>
    <property type="match status" value="1"/>
</dbReference>
<evidence type="ECO:0000256" key="6">
    <source>
        <dbReference type="ARBA" id="ARBA00023067"/>
    </source>
</evidence>